<dbReference type="AlphaFoldDB" id="A0A2N0S076"/>
<sequence>MTDNTKLKSQLKYPSIFGCIIGSILSKEETFILIFRRYYKNQISNGIAKVVHIYLLWIPLPKFPPVAIAIIPNNKGSDTVDDIEKLHRKLIEEIAPQLHLHILSIAEFQAQQSDS</sequence>
<reference evidence="2 3" key="4">
    <citation type="submission" date="2017-10" db="EMBL/GenBank/DDBJ databases">
        <title>Genome analyses suggest a sexual origin of heterokaryosis in a supposedly ancient asexual fungus.</title>
        <authorList>
            <person name="Corradi N."/>
            <person name="Sedzielewska K."/>
            <person name="Noel J."/>
            <person name="Charron P."/>
            <person name="Farinelli L."/>
            <person name="Marton T."/>
            <person name="Kruger M."/>
            <person name="Pelin A."/>
            <person name="Brachmann A."/>
            <person name="Corradi N."/>
        </authorList>
    </citation>
    <scope>NUCLEOTIDE SEQUENCE [LARGE SCALE GENOMIC DNA]</scope>
    <source>
        <strain evidence="2 3">A1</strain>
    </source>
</reference>
<proteinExistence type="predicted"/>
<organism evidence="2 3">
    <name type="scientific">Rhizophagus irregularis</name>
    <dbReference type="NCBI Taxonomy" id="588596"/>
    <lineage>
        <taxon>Eukaryota</taxon>
        <taxon>Fungi</taxon>
        <taxon>Fungi incertae sedis</taxon>
        <taxon>Mucoromycota</taxon>
        <taxon>Glomeromycotina</taxon>
        <taxon>Glomeromycetes</taxon>
        <taxon>Glomerales</taxon>
        <taxon>Glomeraceae</taxon>
        <taxon>Rhizophagus</taxon>
    </lineage>
</organism>
<dbReference type="EMBL" id="LLXH01000303">
    <property type="protein sequence ID" value="PKC68963.1"/>
    <property type="molecule type" value="Genomic_DNA"/>
</dbReference>
<dbReference type="VEuPathDB" id="FungiDB:RhiirA1_456604"/>
<evidence type="ECO:0000313" key="4">
    <source>
        <dbReference type="Proteomes" id="UP000232722"/>
    </source>
</evidence>
<accession>A0A2N0S076</accession>
<protein>
    <submittedName>
        <fullName evidence="2">Uncharacterized protein</fullName>
    </submittedName>
</protein>
<evidence type="ECO:0000313" key="3">
    <source>
        <dbReference type="Proteomes" id="UP000232688"/>
    </source>
</evidence>
<evidence type="ECO:0000313" key="2">
    <source>
        <dbReference type="EMBL" id="PKC68963.1"/>
    </source>
</evidence>
<dbReference type="Proteomes" id="UP000232688">
    <property type="component" value="Unassembled WGS sequence"/>
</dbReference>
<dbReference type="VEuPathDB" id="FungiDB:RhiirFUN_014011"/>
<reference evidence="1 4" key="1">
    <citation type="submission" date="2016-04" db="EMBL/GenBank/DDBJ databases">
        <title>Genome analyses suggest a sexual origin of heterokaryosis in a supposedly ancient asexual fungus.</title>
        <authorList>
            <person name="Ropars J."/>
            <person name="Sedzielewska K."/>
            <person name="Noel J."/>
            <person name="Charron P."/>
            <person name="Farinelli L."/>
            <person name="Marton T."/>
            <person name="Kruger M."/>
            <person name="Pelin A."/>
            <person name="Brachmann A."/>
            <person name="Corradi N."/>
        </authorList>
    </citation>
    <scope>NUCLEOTIDE SEQUENCE [LARGE SCALE GENOMIC DNA]</scope>
    <source>
        <strain evidence="1 4">A5</strain>
    </source>
</reference>
<reference evidence="1 4" key="2">
    <citation type="submission" date="2017-09" db="EMBL/GenBank/DDBJ databases">
        <title>Extensive intraspecific genome diversity in a model arbuscular mycorrhizal fungus.</title>
        <authorList>
            <person name="Chen E.C."/>
            <person name="Morin E."/>
            <person name="Beaudet D."/>
            <person name="Noel J."/>
            <person name="Ndikumana S."/>
            <person name="Charron P."/>
            <person name="St-Onge C."/>
            <person name="Giorgi J."/>
            <person name="Grigoriev I.V."/>
            <person name="Roux C."/>
            <person name="Martin F.M."/>
            <person name="Corradi N."/>
        </authorList>
    </citation>
    <scope>NUCLEOTIDE SEQUENCE [LARGE SCALE GENOMIC DNA]</scope>
    <source>
        <strain evidence="1 4">A5</strain>
    </source>
</reference>
<reference evidence="2 3" key="3">
    <citation type="submission" date="2017-10" db="EMBL/GenBank/DDBJ databases">
        <title>Extensive intraspecific genome diversity in a model arbuscular mycorrhizal fungus.</title>
        <authorList>
            <person name="Chen E.C.H."/>
            <person name="Morin E."/>
            <person name="Baudet D."/>
            <person name="Noel J."/>
            <person name="Ndikumana S."/>
            <person name="Charron P."/>
            <person name="St-Onge C."/>
            <person name="Giorgi J."/>
            <person name="Grigoriev I.V."/>
            <person name="Roux C."/>
            <person name="Martin F.M."/>
            <person name="Corradi N."/>
        </authorList>
    </citation>
    <scope>NUCLEOTIDE SEQUENCE [LARGE SCALE GENOMIC DNA]</scope>
    <source>
        <strain evidence="2 3">A1</strain>
    </source>
</reference>
<evidence type="ECO:0000313" key="1">
    <source>
        <dbReference type="EMBL" id="PKC06277.1"/>
    </source>
</evidence>
<comment type="caution">
    <text evidence="2">The sequence shown here is derived from an EMBL/GenBank/DDBJ whole genome shotgun (WGS) entry which is preliminary data.</text>
</comment>
<dbReference type="EMBL" id="LLXJ01000775">
    <property type="protein sequence ID" value="PKC06277.1"/>
    <property type="molecule type" value="Genomic_DNA"/>
</dbReference>
<dbReference type="Proteomes" id="UP000232722">
    <property type="component" value="Unassembled WGS sequence"/>
</dbReference>
<name>A0A2N0S076_9GLOM</name>
<gene>
    <name evidence="2" type="ORF">RhiirA1_456604</name>
    <name evidence="1" type="ORF">RhiirA5_419789</name>
</gene>